<evidence type="ECO:0000313" key="4">
    <source>
        <dbReference type="Proteomes" id="UP000494218"/>
    </source>
</evidence>
<accession>A0A6P2JIM9</accession>
<protein>
    <submittedName>
        <fullName evidence="3">PAP2 family protein</fullName>
    </submittedName>
</protein>
<reference evidence="3 4" key="1">
    <citation type="submission" date="2019-09" db="EMBL/GenBank/DDBJ databases">
        <authorList>
            <person name="Depoorter E."/>
        </authorList>
    </citation>
    <scope>NUCLEOTIDE SEQUENCE [LARGE SCALE GENOMIC DNA]</scope>
    <source>
        <strain evidence="3">LMG 23254</strain>
    </source>
</reference>
<evidence type="ECO:0000256" key="1">
    <source>
        <dbReference type="SAM" id="Phobius"/>
    </source>
</evidence>
<keyword evidence="1" id="KW-0472">Membrane</keyword>
<feature type="domain" description="Inositolphosphotransferase Aur1/Ipt1" evidence="2">
    <location>
        <begin position="9"/>
        <end position="74"/>
    </location>
</feature>
<gene>
    <name evidence="3" type="ORF">BLA23254_01954</name>
</gene>
<feature type="transmembrane region" description="Helical" evidence="1">
    <location>
        <begin position="62"/>
        <end position="80"/>
    </location>
</feature>
<name>A0A6P2JIM9_BURL3</name>
<dbReference type="Proteomes" id="UP000494218">
    <property type="component" value="Unassembled WGS sequence"/>
</dbReference>
<dbReference type="AlphaFoldDB" id="A0A6P2JIM9"/>
<evidence type="ECO:0000259" key="2">
    <source>
        <dbReference type="Pfam" id="PF14378"/>
    </source>
</evidence>
<proteinExistence type="predicted"/>
<dbReference type="Gene3D" id="1.20.144.10">
    <property type="entry name" value="Phosphatidic acid phosphatase type 2/haloperoxidase"/>
    <property type="match status" value="1"/>
</dbReference>
<keyword evidence="1" id="KW-1133">Transmembrane helix</keyword>
<dbReference type="GO" id="GO:0016020">
    <property type="term" value="C:membrane"/>
    <property type="evidence" value="ECO:0007669"/>
    <property type="project" value="UniProtKB-SubCell"/>
</dbReference>
<dbReference type="InterPro" id="IPR026841">
    <property type="entry name" value="Aur1/Ipt1"/>
</dbReference>
<organism evidence="3 4">
    <name type="scientific">Burkholderia lata (strain ATCC 17760 / DSM 23089 / LMG 22485 / NCIMB 9086 / R18194 / 383)</name>
    <dbReference type="NCBI Taxonomy" id="482957"/>
    <lineage>
        <taxon>Bacteria</taxon>
        <taxon>Pseudomonadati</taxon>
        <taxon>Pseudomonadota</taxon>
        <taxon>Betaproteobacteria</taxon>
        <taxon>Burkholderiales</taxon>
        <taxon>Burkholderiaceae</taxon>
        <taxon>Burkholderia</taxon>
        <taxon>Burkholderia cepacia complex</taxon>
    </lineage>
</organism>
<dbReference type="InterPro" id="IPR036938">
    <property type="entry name" value="PAP2/HPO_sf"/>
</dbReference>
<keyword evidence="1" id="KW-0812">Transmembrane</keyword>
<evidence type="ECO:0000313" key="3">
    <source>
        <dbReference type="EMBL" id="VWB43615.1"/>
    </source>
</evidence>
<dbReference type="EMBL" id="CABVPW010000007">
    <property type="protein sequence ID" value="VWB43615.1"/>
    <property type="molecule type" value="Genomic_DNA"/>
</dbReference>
<feature type="transmembrane region" description="Helical" evidence="1">
    <location>
        <begin position="35"/>
        <end position="56"/>
    </location>
</feature>
<dbReference type="Pfam" id="PF14378">
    <property type="entry name" value="PAP2_3"/>
    <property type="match status" value="1"/>
</dbReference>
<dbReference type="SUPFAM" id="SSF48317">
    <property type="entry name" value="Acid phosphatase/Vanadium-dependent haloperoxidase"/>
    <property type="match status" value="1"/>
</dbReference>
<dbReference type="CDD" id="cd01610">
    <property type="entry name" value="PAP2_like"/>
    <property type="match status" value="1"/>
</dbReference>
<sequence>MKSINPLEVQGLVSMPSFHTMMAMFLVYSMRNIRLVLPAVIVLNVIMIASTITVGGHYLADVLAGIVCGAVVILVVRLGLQGQFAKITHAGRASGAPPPEGSSVSAR</sequence>